<name>A0ABS4ZKJ6_9MICO</name>
<feature type="transmembrane region" description="Helical" evidence="1">
    <location>
        <begin position="20"/>
        <end position="45"/>
    </location>
</feature>
<proteinExistence type="predicted"/>
<gene>
    <name evidence="2" type="ORF">JOF34_002404</name>
</gene>
<protein>
    <submittedName>
        <fullName evidence="2">Glucan phosphoethanolaminetransferase (Alkaline phosphatase superfamily)</fullName>
    </submittedName>
</protein>
<evidence type="ECO:0000313" key="3">
    <source>
        <dbReference type="Proteomes" id="UP001519362"/>
    </source>
</evidence>
<evidence type="ECO:0000313" key="2">
    <source>
        <dbReference type="EMBL" id="MBP2437818.1"/>
    </source>
</evidence>
<keyword evidence="3" id="KW-1185">Reference proteome</keyword>
<accession>A0ABS4ZKJ6</accession>
<reference evidence="2 3" key="1">
    <citation type="submission" date="2021-03" db="EMBL/GenBank/DDBJ databases">
        <title>Sequencing the genomes of 1000 actinobacteria strains.</title>
        <authorList>
            <person name="Klenk H.-P."/>
        </authorList>
    </citation>
    <scope>NUCLEOTIDE SEQUENCE [LARGE SCALE GENOMIC DNA]</scope>
    <source>
        <strain evidence="2 3">DSM 24221</strain>
    </source>
</reference>
<sequence length="122" mass="13332">MAKSASQTTDEKKRRQAPSWFVAAIAGLFGLFYAYAVWAGVANILAMSEWADVLGGALAPTALVALILAIALPIVLFTLVIVIGRRRPVWKLIVLFFVGLGLIGVYWINLQSMFTNITFVFV</sequence>
<comment type="caution">
    <text evidence="2">The sequence shown here is derived from an EMBL/GenBank/DDBJ whole genome shotgun (WGS) entry which is preliminary data.</text>
</comment>
<organism evidence="2 3">
    <name type="scientific">Microbacterium amylolyticum</name>
    <dbReference type="NCBI Taxonomy" id="936337"/>
    <lineage>
        <taxon>Bacteria</taxon>
        <taxon>Bacillati</taxon>
        <taxon>Actinomycetota</taxon>
        <taxon>Actinomycetes</taxon>
        <taxon>Micrococcales</taxon>
        <taxon>Microbacteriaceae</taxon>
        <taxon>Microbacterium</taxon>
    </lineage>
</organism>
<dbReference type="RefSeq" id="WP_165132978.1">
    <property type="nucleotide sequence ID" value="NZ_CP049253.1"/>
</dbReference>
<keyword evidence="1" id="KW-0472">Membrane</keyword>
<feature type="transmembrane region" description="Helical" evidence="1">
    <location>
        <begin position="57"/>
        <end position="82"/>
    </location>
</feature>
<evidence type="ECO:0000256" key="1">
    <source>
        <dbReference type="SAM" id="Phobius"/>
    </source>
</evidence>
<keyword evidence="1" id="KW-0812">Transmembrane</keyword>
<dbReference type="EMBL" id="JAGIOL010000001">
    <property type="protein sequence ID" value="MBP2437818.1"/>
    <property type="molecule type" value="Genomic_DNA"/>
</dbReference>
<feature type="transmembrane region" description="Helical" evidence="1">
    <location>
        <begin position="89"/>
        <end position="108"/>
    </location>
</feature>
<dbReference type="Proteomes" id="UP001519362">
    <property type="component" value="Unassembled WGS sequence"/>
</dbReference>
<keyword evidence="1" id="KW-1133">Transmembrane helix</keyword>